<comment type="caution">
    <text evidence="2">The sequence shown here is derived from an EMBL/GenBank/DDBJ whole genome shotgun (WGS) entry which is preliminary data.</text>
</comment>
<evidence type="ECO:0000313" key="2">
    <source>
        <dbReference type="EMBL" id="CAE6397079.1"/>
    </source>
</evidence>
<name>A0A8H3A879_9AGAM</name>
<accession>A0A8H3A879</accession>
<dbReference type="Proteomes" id="UP000663888">
    <property type="component" value="Unassembled WGS sequence"/>
</dbReference>
<dbReference type="EMBL" id="CAJMWX010000020">
    <property type="protein sequence ID" value="CAE6397079.1"/>
    <property type="molecule type" value="Genomic_DNA"/>
</dbReference>
<reference evidence="2" key="1">
    <citation type="submission" date="2021-01" db="EMBL/GenBank/DDBJ databases">
        <authorList>
            <person name="Kaushik A."/>
        </authorList>
    </citation>
    <scope>NUCLEOTIDE SEQUENCE</scope>
    <source>
        <strain evidence="2">AG4-R118</strain>
    </source>
</reference>
<gene>
    <name evidence="2" type="ORF">RDB_LOCUS1259</name>
</gene>
<protein>
    <submittedName>
        <fullName evidence="2">Uncharacterized protein</fullName>
    </submittedName>
</protein>
<sequence length="100" mass="11443">MVRRSDYGLPSHREQKDDHAMSYVAGWQPSGTNDDHCSDQHGERTGYITFVGIEVAAVVEVGRKFCIRVATIMYIRQIGRRDLEMLRPIVKLIRLPGKRS</sequence>
<feature type="region of interest" description="Disordered" evidence="1">
    <location>
        <begin position="1"/>
        <end position="20"/>
    </location>
</feature>
<organism evidence="2 3">
    <name type="scientific">Rhizoctonia solani</name>
    <dbReference type="NCBI Taxonomy" id="456999"/>
    <lineage>
        <taxon>Eukaryota</taxon>
        <taxon>Fungi</taxon>
        <taxon>Dikarya</taxon>
        <taxon>Basidiomycota</taxon>
        <taxon>Agaricomycotina</taxon>
        <taxon>Agaricomycetes</taxon>
        <taxon>Cantharellales</taxon>
        <taxon>Ceratobasidiaceae</taxon>
        <taxon>Rhizoctonia</taxon>
    </lineage>
</organism>
<evidence type="ECO:0000256" key="1">
    <source>
        <dbReference type="SAM" id="MobiDB-lite"/>
    </source>
</evidence>
<dbReference type="AlphaFoldDB" id="A0A8H3A879"/>
<proteinExistence type="predicted"/>
<evidence type="ECO:0000313" key="3">
    <source>
        <dbReference type="Proteomes" id="UP000663888"/>
    </source>
</evidence>